<dbReference type="Proteomes" id="UP000095287">
    <property type="component" value="Unplaced"/>
</dbReference>
<sequence>MCSIGDEFGAKHVLFVDLCATLAQQAEMLDAVRWLDQQGQDVQLHAHPETLPKSFWVDHGLDHRPALMNEYKDQARAEFVFRHFGKLISDVTGKPILAHRAGSFRWNALTIRALQAVGIPLSFNQSMRAALLKRCPTGQPDCLPYAWSNGTIEVPVTERFTPGVSDAKPDRWSSLTYPESSYFQY</sequence>
<protein>
    <submittedName>
        <fullName evidence="2">Polysaccharide deacetylase</fullName>
    </submittedName>
</protein>
<evidence type="ECO:0000313" key="2">
    <source>
        <dbReference type="WBParaSite" id="L893_g4021.t1"/>
    </source>
</evidence>
<name>A0A1I8ABE4_9BILA</name>
<dbReference type="AlphaFoldDB" id="A0A1I8ABE4"/>
<dbReference type="WBParaSite" id="L893_g4021.t1">
    <property type="protein sequence ID" value="L893_g4021.t1"/>
    <property type="gene ID" value="L893_g4021"/>
</dbReference>
<dbReference type="Gene3D" id="3.20.20.370">
    <property type="entry name" value="Glycoside hydrolase/deacetylase"/>
    <property type="match status" value="1"/>
</dbReference>
<organism evidence="1 2">
    <name type="scientific">Steinernema glaseri</name>
    <dbReference type="NCBI Taxonomy" id="37863"/>
    <lineage>
        <taxon>Eukaryota</taxon>
        <taxon>Metazoa</taxon>
        <taxon>Ecdysozoa</taxon>
        <taxon>Nematoda</taxon>
        <taxon>Chromadorea</taxon>
        <taxon>Rhabditida</taxon>
        <taxon>Tylenchina</taxon>
        <taxon>Panagrolaimomorpha</taxon>
        <taxon>Strongyloidoidea</taxon>
        <taxon>Steinernematidae</taxon>
        <taxon>Steinernema</taxon>
    </lineage>
</organism>
<reference evidence="2" key="1">
    <citation type="submission" date="2016-11" db="UniProtKB">
        <authorList>
            <consortium name="WormBaseParasite"/>
        </authorList>
    </citation>
    <scope>IDENTIFICATION</scope>
</reference>
<keyword evidence="1" id="KW-1185">Reference proteome</keyword>
<evidence type="ECO:0000313" key="1">
    <source>
        <dbReference type="Proteomes" id="UP000095287"/>
    </source>
</evidence>
<proteinExistence type="predicted"/>
<accession>A0A1I8ABE4</accession>